<reference evidence="3" key="1">
    <citation type="submission" date="2024-07" db="EMBL/GenBank/DDBJ databases">
        <title>Genome Analysis of a Potential Novel Vibrio Species Secreting pH- and Thermo-stable Alginate Lyase and its Application in Producing Alginate Oligosaccharides.</title>
        <authorList>
            <person name="Huang H."/>
            <person name="Bao K."/>
        </authorList>
    </citation>
    <scope>NUCLEOTIDE SEQUENCE</scope>
    <source>
        <strain evidence="3">HB236076</strain>
    </source>
</reference>
<feature type="region of interest" description="Disordered" evidence="1">
    <location>
        <begin position="25"/>
        <end position="58"/>
    </location>
</feature>
<dbReference type="GO" id="GO:0007165">
    <property type="term" value="P:signal transduction"/>
    <property type="evidence" value="ECO:0007669"/>
    <property type="project" value="InterPro"/>
</dbReference>
<feature type="region of interest" description="Disordered" evidence="1">
    <location>
        <begin position="218"/>
        <end position="237"/>
    </location>
</feature>
<gene>
    <name evidence="3" type="ORF">AB0763_04730</name>
</gene>
<evidence type="ECO:0000259" key="2">
    <source>
        <dbReference type="PROSITE" id="PS50851"/>
    </source>
</evidence>
<protein>
    <submittedName>
        <fullName evidence="3">Chemotaxis protein CheW</fullName>
    </submittedName>
</protein>
<dbReference type="PIRSF" id="PIRSF020479">
    <property type="entry name" value="UCP020479_CheW"/>
    <property type="match status" value="1"/>
</dbReference>
<dbReference type="PROSITE" id="PS50851">
    <property type="entry name" value="CHEW"/>
    <property type="match status" value="1"/>
</dbReference>
<feature type="compositionally biased region" description="Polar residues" evidence="1">
    <location>
        <begin position="224"/>
        <end position="237"/>
    </location>
</feature>
<proteinExistence type="predicted"/>
<dbReference type="GO" id="GO:0006935">
    <property type="term" value="P:chemotaxis"/>
    <property type="evidence" value="ECO:0007669"/>
    <property type="project" value="InterPro"/>
</dbReference>
<dbReference type="InterPro" id="IPR014506">
    <property type="entry name" value="UCP020479_CheW"/>
</dbReference>
<evidence type="ECO:0000313" key="3">
    <source>
        <dbReference type="EMBL" id="XDK25949.1"/>
    </source>
</evidence>
<dbReference type="SMART" id="SM00260">
    <property type="entry name" value="CheW"/>
    <property type="match status" value="1"/>
</dbReference>
<dbReference type="InterPro" id="IPR036061">
    <property type="entry name" value="CheW-like_dom_sf"/>
</dbReference>
<dbReference type="Pfam" id="PF01584">
    <property type="entry name" value="CheW"/>
    <property type="match status" value="1"/>
</dbReference>
<dbReference type="SUPFAM" id="SSF50341">
    <property type="entry name" value="CheW-like"/>
    <property type="match status" value="1"/>
</dbReference>
<accession>A0AB39HGR4</accession>
<dbReference type="EMBL" id="CP162601">
    <property type="protein sequence ID" value="XDK25949.1"/>
    <property type="molecule type" value="Genomic_DNA"/>
</dbReference>
<feature type="domain" description="CheW-like" evidence="2">
    <location>
        <begin position="243"/>
        <end position="380"/>
    </location>
</feature>
<dbReference type="RefSeq" id="WP_306101391.1">
    <property type="nucleotide sequence ID" value="NZ_CP162601.1"/>
</dbReference>
<dbReference type="KEGG" id="vih:AB0763_04730"/>
<dbReference type="InterPro" id="IPR002545">
    <property type="entry name" value="CheW-lke_dom"/>
</dbReference>
<feature type="compositionally biased region" description="Acidic residues" evidence="1">
    <location>
        <begin position="37"/>
        <end position="52"/>
    </location>
</feature>
<sequence>MNEQRKPLSGEQALDDYFADLLAEGNENALDKRDGDAEQNDEEGAAQIEDETGSVGSEQELPLQQVEVESPKQDVVPTPEVDILEHQDSLQYQPKTSFVQPDSYAQRESDLVPNLEDVERLLGQLQVMNHSSLEDIDDLIERNTVEIKLERQESVSTAASLADNDIDDPAAALDEIQDWETDSLDTHDVVIDEQVVESSFSESTFEPTNESVSTIETEHDVHASSMQHAAPQSQWQSTQRDTDFQVLYFEVNQVTFAVPLDELGGIHQLGELNHLIGRPKWYLGLQTSKAQQLDVVDTAKWVMADKLADESYKDGYQYIVMLGESMWGLAASQLLGTELLKTEQINWRSQAGKRPWLAGMVKEKMCALIHVEELIAMLKAGLDVKSLN</sequence>
<evidence type="ECO:0000256" key="1">
    <source>
        <dbReference type="SAM" id="MobiDB-lite"/>
    </source>
</evidence>
<name>A0AB39HGR4_9VIBR</name>
<organism evidence="3">
    <name type="scientific">Vibrio sp. HB236076</name>
    <dbReference type="NCBI Taxonomy" id="3232307"/>
    <lineage>
        <taxon>Bacteria</taxon>
        <taxon>Pseudomonadati</taxon>
        <taxon>Pseudomonadota</taxon>
        <taxon>Gammaproteobacteria</taxon>
        <taxon>Vibrionales</taxon>
        <taxon>Vibrionaceae</taxon>
        <taxon>Vibrio</taxon>
    </lineage>
</organism>
<dbReference type="AlphaFoldDB" id="A0AB39HGR4"/>